<dbReference type="GO" id="GO:0005886">
    <property type="term" value="C:plasma membrane"/>
    <property type="evidence" value="ECO:0007669"/>
    <property type="project" value="UniProtKB-SubCell"/>
</dbReference>
<dbReference type="SUPFAM" id="SSF52047">
    <property type="entry name" value="RNI-like"/>
    <property type="match status" value="1"/>
</dbReference>
<name>A0A368R3S1_SETIT</name>
<dbReference type="InterPro" id="IPR011009">
    <property type="entry name" value="Kinase-like_dom_sf"/>
</dbReference>
<keyword evidence="9" id="KW-0067">ATP-binding</keyword>
<dbReference type="InterPro" id="IPR001611">
    <property type="entry name" value="Leu-rich_rpt"/>
</dbReference>
<keyword evidence="5" id="KW-0732">Signal</keyword>
<proteinExistence type="predicted"/>
<protein>
    <recommendedName>
        <fullName evidence="10">Protein kinase domain-containing protein</fullName>
    </recommendedName>
</protein>
<evidence type="ECO:0000256" key="9">
    <source>
        <dbReference type="PROSITE-ProRule" id="PRU10141"/>
    </source>
</evidence>
<comment type="subcellular location">
    <subcellularLocation>
        <location evidence="1">Cell membrane</location>
        <topology evidence="1">Single-pass membrane protein</topology>
    </subcellularLocation>
</comment>
<dbReference type="InterPro" id="IPR032675">
    <property type="entry name" value="LRR_dom_sf"/>
</dbReference>
<sequence>MVALSLPSRGLTGVLSPAIGNLSFLRTLDLSSNGLSGGIPASIGNLRRLQTLNLSDNALSGELPANLSSCTGLTVMAIRLNRLQGRVPSELGDKLASLRVLDLRNNNLTGTIPVSIANLSSLSYLSLAFNQIQGNIPDLDGILGLKGLDLAYNSLSGALPSSIYNLSSLQMFQIQGNMFHGGIPADFGSRFPGMRILDFSRNQFTGPIPASFSNLTNLQFILLSSNRLTGYVPPTLGRLQALQGLYLYNNRLQADDEAGWEFIASLSNCSQLQQLTLDSNAGLTGQVPSEIGNLPTTLQVLLLDDTGISGRIPSSIGNLAGLQVLNLDNTSITGVIPESIGNKLRRRKKSPFLPPITDEQYERVSYHALANGTNGFDEVNLLGKGSFGAVYKCTFQDEGTIVAVKVFNLEQVGSTRSFVAECEALRRVRHRCLMKIITCCSSINHQVLLFAFMIVLIQLKSKKLRQRKQSPFLPPMIEGQYDRISYHSLAIGTNGFAEANLLGKGSFGSVYKCTFQDEETIVAVKVFNLEQSGSTRSFVAECEALRRVRHHCLIKIITCCSSTNHQGQEFKALVLEYMRNEGSIGYVAPDVYRKEPTDDMFKGSMDLHKFSEDALTDRIWEIADMTMRPHIEANDSTTRSRIENCLVSIIALGISCSKKQPRERTPIKDAVTKMHAIRYSYKKLLNSNMEQQ</sequence>
<dbReference type="FunFam" id="3.80.10.10:FF:000095">
    <property type="entry name" value="LRR receptor-like serine/threonine-protein kinase GSO1"/>
    <property type="match status" value="1"/>
</dbReference>
<evidence type="ECO:0000256" key="5">
    <source>
        <dbReference type="ARBA" id="ARBA00022729"/>
    </source>
</evidence>
<dbReference type="Pfam" id="PF00560">
    <property type="entry name" value="LRR_1"/>
    <property type="match status" value="7"/>
</dbReference>
<dbReference type="STRING" id="4555.A0A368R3S1"/>
<dbReference type="FunFam" id="3.80.10.10:FF:000299">
    <property type="entry name" value="Piriformospora indica-insensitive protein 2"/>
    <property type="match status" value="1"/>
</dbReference>
<keyword evidence="3" id="KW-0433">Leucine-rich repeat</keyword>
<dbReference type="InterPro" id="IPR051809">
    <property type="entry name" value="Plant_receptor-like_S/T_kinase"/>
</dbReference>
<evidence type="ECO:0000256" key="7">
    <source>
        <dbReference type="ARBA" id="ARBA00022989"/>
    </source>
</evidence>
<evidence type="ECO:0000256" key="1">
    <source>
        <dbReference type="ARBA" id="ARBA00004162"/>
    </source>
</evidence>
<dbReference type="Pfam" id="PF13855">
    <property type="entry name" value="LRR_8"/>
    <property type="match status" value="1"/>
</dbReference>
<dbReference type="InterPro" id="IPR000719">
    <property type="entry name" value="Prot_kinase_dom"/>
</dbReference>
<keyword evidence="9" id="KW-0547">Nucleotide-binding</keyword>
<dbReference type="InterPro" id="IPR017441">
    <property type="entry name" value="Protein_kinase_ATP_BS"/>
</dbReference>
<dbReference type="Gene3D" id="1.10.510.10">
    <property type="entry name" value="Transferase(Phosphotransferase) domain 1"/>
    <property type="match status" value="1"/>
</dbReference>
<dbReference type="PANTHER" id="PTHR27008:SF544">
    <property type="entry name" value="PROTEIN KINASE DOMAIN-CONTAINING PROTEIN"/>
    <property type="match status" value="1"/>
</dbReference>
<evidence type="ECO:0000313" key="11">
    <source>
        <dbReference type="EMBL" id="RCV24708.1"/>
    </source>
</evidence>
<keyword evidence="8" id="KW-0472">Membrane</keyword>
<feature type="binding site" evidence="9">
    <location>
        <position position="525"/>
    </location>
    <ligand>
        <name>ATP</name>
        <dbReference type="ChEBI" id="CHEBI:30616"/>
    </ligand>
</feature>
<dbReference type="PANTHER" id="PTHR27008">
    <property type="entry name" value="OS04G0122200 PROTEIN"/>
    <property type="match status" value="1"/>
</dbReference>
<keyword evidence="2" id="KW-1003">Cell membrane</keyword>
<evidence type="ECO:0000256" key="8">
    <source>
        <dbReference type="ARBA" id="ARBA00023136"/>
    </source>
</evidence>
<dbReference type="SMART" id="SM00369">
    <property type="entry name" value="LRR_TYP"/>
    <property type="match status" value="6"/>
</dbReference>
<dbReference type="GO" id="GO:0004672">
    <property type="term" value="F:protein kinase activity"/>
    <property type="evidence" value="ECO:0007669"/>
    <property type="project" value="InterPro"/>
</dbReference>
<dbReference type="Gene3D" id="3.30.200.20">
    <property type="entry name" value="Phosphorylase Kinase, domain 1"/>
    <property type="match status" value="2"/>
</dbReference>
<dbReference type="Gene3D" id="3.80.10.10">
    <property type="entry name" value="Ribonuclease Inhibitor"/>
    <property type="match status" value="2"/>
</dbReference>
<reference evidence="11" key="2">
    <citation type="submission" date="2015-07" db="EMBL/GenBank/DDBJ databases">
        <authorList>
            <person name="Noorani M."/>
        </authorList>
    </citation>
    <scope>NUCLEOTIDE SEQUENCE</scope>
    <source>
        <strain evidence="11">Yugu1</strain>
    </source>
</reference>
<keyword evidence="6" id="KW-0677">Repeat</keyword>
<dbReference type="PROSITE" id="PS50011">
    <property type="entry name" value="PROTEIN_KINASE_DOM"/>
    <property type="match status" value="1"/>
</dbReference>
<keyword evidence="4" id="KW-0812">Transmembrane</keyword>
<organism evidence="11">
    <name type="scientific">Setaria italica</name>
    <name type="common">Foxtail millet</name>
    <name type="synonym">Panicum italicum</name>
    <dbReference type="NCBI Taxonomy" id="4555"/>
    <lineage>
        <taxon>Eukaryota</taxon>
        <taxon>Viridiplantae</taxon>
        <taxon>Streptophyta</taxon>
        <taxon>Embryophyta</taxon>
        <taxon>Tracheophyta</taxon>
        <taxon>Spermatophyta</taxon>
        <taxon>Magnoliopsida</taxon>
        <taxon>Liliopsida</taxon>
        <taxon>Poales</taxon>
        <taxon>Poaceae</taxon>
        <taxon>PACMAD clade</taxon>
        <taxon>Panicoideae</taxon>
        <taxon>Panicodae</taxon>
        <taxon>Paniceae</taxon>
        <taxon>Cenchrinae</taxon>
        <taxon>Setaria</taxon>
    </lineage>
</organism>
<evidence type="ECO:0000259" key="10">
    <source>
        <dbReference type="PROSITE" id="PS50011"/>
    </source>
</evidence>
<accession>A0A368R3S1</accession>
<gene>
    <name evidence="11" type="ORF">SETIT_5G107200v2</name>
</gene>
<keyword evidence="7" id="KW-1133">Transmembrane helix</keyword>
<dbReference type="PROSITE" id="PS00107">
    <property type="entry name" value="PROTEIN_KINASE_ATP"/>
    <property type="match status" value="1"/>
</dbReference>
<feature type="domain" description="Protein kinase" evidence="10">
    <location>
        <begin position="496"/>
        <end position="692"/>
    </location>
</feature>
<dbReference type="Pfam" id="PF00069">
    <property type="entry name" value="Pkinase"/>
    <property type="match status" value="2"/>
</dbReference>
<dbReference type="EMBL" id="CM003532">
    <property type="protein sequence ID" value="RCV24708.1"/>
    <property type="molecule type" value="Genomic_DNA"/>
</dbReference>
<evidence type="ECO:0000256" key="4">
    <source>
        <dbReference type="ARBA" id="ARBA00022692"/>
    </source>
</evidence>
<dbReference type="SUPFAM" id="SSF56112">
    <property type="entry name" value="Protein kinase-like (PK-like)"/>
    <property type="match status" value="2"/>
</dbReference>
<dbReference type="OrthoDB" id="684787at2759"/>
<evidence type="ECO:0000256" key="6">
    <source>
        <dbReference type="ARBA" id="ARBA00022737"/>
    </source>
</evidence>
<evidence type="ECO:0000256" key="3">
    <source>
        <dbReference type="ARBA" id="ARBA00022614"/>
    </source>
</evidence>
<evidence type="ECO:0000256" key="2">
    <source>
        <dbReference type="ARBA" id="ARBA00022475"/>
    </source>
</evidence>
<reference evidence="11" key="1">
    <citation type="journal article" date="2012" name="Nat. Biotechnol.">
        <title>Reference genome sequence of the model plant Setaria.</title>
        <authorList>
            <person name="Bennetzen J.L."/>
            <person name="Schmutz J."/>
            <person name="Wang H."/>
            <person name="Percifield R."/>
            <person name="Hawkins J."/>
            <person name="Pontaroli A.C."/>
            <person name="Estep M."/>
            <person name="Feng L."/>
            <person name="Vaughn J.N."/>
            <person name="Grimwood J."/>
            <person name="Jenkins J."/>
            <person name="Barry K."/>
            <person name="Lindquist E."/>
            <person name="Hellsten U."/>
            <person name="Deshpande S."/>
            <person name="Wang X."/>
            <person name="Wu X."/>
            <person name="Mitros T."/>
            <person name="Triplett J."/>
            <person name="Yang X."/>
            <person name="Ye C.Y."/>
            <person name="Mauro-Herrera M."/>
            <person name="Wang L."/>
            <person name="Li P."/>
            <person name="Sharma M."/>
            <person name="Sharma R."/>
            <person name="Ronald P.C."/>
            <person name="Panaud O."/>
            <person name="Kellogg E.A."/>
            <person name="Brutnell T.P."/>
            <person name="Doust A.N."/>
            <person name="Tuskan G.A."/>
            <person name="Rokhsar D."/>
            <person name="Devos K.M."/>
        </authorList>
    </citation>
    <scope>NUCLEOTIDE SEQUENCE [LARGE SCALE GENOMIC DNA]</scope>
    <source>
        <strain evidence="11">Yugu1</strain>
    </source>
</reference>
<dbReference type="GO" id="GO:0005524">
    <property type="term" value="F:ATP binding"/>
    <property type="evidence" value="ECO:0007669"/>
    <property type="project" value="UniProtKB-UniRule"/>
</dbReference>
<dbReference type="FunFam" id="3.30.200.20:FF:000432">
    <property type="entry name" value="LRR receptor-like serine/threonine-protein kinase EFR"/>
    <property type="match status" value="2"/>
</dbReference>
<dbReference type="AlphaFoldDB" id="A0A368R3S1"/>
<dbReference type="InterPro" id="IPR003591">
    <property type="entry name" value="Leu-rich_rpt_typical-subtyp"/>
</dbReference>